<protein>
    <submittedName>
        <fullName evidence="3">Uncharacterized protein</fullName>
    </submittedName>
</protein>
<feature type="signal peptide" evidence="2">
    <location>
        <begin position="1"/>
        <end position="25"/>
    </location>
</feature>
<proteinExistence type="predicted"/>
<comment type="caution">
    <text evidence="3">The sequence shown here is derived from an EMBL/GenBank/DDBJ whole genome shotgun (WGS) entry which is preliminary data.</text>
</comment>
<gene>
    <name evidence="3" type="ORF">IW245_007216</name>
</gene>
<evidence type="ECO:0000256" key="2">
    <source>
        <dbReference type="SAM" id="SignalP"/>
    </source>
</evidence>
<evidence type="ECO:0000313" key="4">
    <source>
        <dbReference type="Proteomes" id="UP000622552"/>
    </source>
</evidence>
<dbReference type="AlphaFoldDB" id="A0A8J7GPI4"/>
<reference evidence="3" key="1">
    <citation type="submission" date="2020-11" db="EMBL/GenBank/DDBJ databases">
        <title>Sequencing the genomes of 1000 actinobacteria strains.</title>
        <authorList>
            <person name="Klenk H.-P."/>
        </authorList>
    </citation>
    <scope>NUCLEOTIDE SEQUENCE</scope>
    <source>
        <strain evidence="3">DSM 45356</strain>
    </source>
</reference>
<feature type="chain" id="PRO_5038711886" evidence="2">
    <location>
        <begin position="26"/>
        <end position="121"/>
    </location>
</feature>
<organism evidence="3 4">
    <name type="scientific">Longispora fulva</name>
    <dbReference type="NCBI Taxonomy" id="619741"/>
    <lineage>
        <taxon>Bacteria</taxon>
        <taxon>Bacillati</taxon>
        <taxon>Actinomycetota</taxon>
        <taxon>Actinomycetes</taxon>
        <taxon>Micromonosporales</taxon>
        <taxon>Micromonosporaceae</taxon>
        <taxon>Longispora</taxon>
    </lineage>
</organism>
<accession>A0A8J7GPI4</accession>
<feature type="transmembrane region" description="Helical" evidence="1">
    <location>
        <begin position="63"/>
        <end position="81"/>
    </location>
</feature>
<evidence type="ECO:0000256" key="1">
    <source>
        <dbReference type="SAM" id="Phobius"/>
    </source>
</evidence>
<feature type="transmembrane region" description="Helical" evidence="1">
    <location>
        <begin position="35"/>
        <end position="56"/>
    </location>
</feature>
<keyword evidence="1" id="KW-0812">Transmembrane</keyword>
<sequence>MRRVLLALGTTIGVLLISTPASAFAHDRVHNVYLHALLDVLTLAVVSAPLWTAYLWGGNRKALLIALVAVVQIPVGVVAFVPILNPWLHGVALVGALVLTGSALWSTRRLGRAEQHAPVTE</sequence>
<keyword evidence="1" id="KW-0472">Membrane</keyword>
<keyword evidence="1" id="KW-1133">Transmembrane helix</keyword>
<keyword evidence="4" id="KW-1185">Reference proteome</keyword>
<feature type="transmembrane region" description="Helical" evidence="1">
    <location>
        <begin position="87"/>
        <end position="105"/>
    </location>
</feature>
<evidence type="ECO:0000313" key="3">
    <source>
        <dbReference type="EMBL" id="MBG6141022.1"/>
    </source>
</evidence>
<dbReference type="Proteomes" id="UP000622552">
    <property type="component" value="Unassembled WGS sequence"/>
</dbReference>
<dbReference type="RefSeq" id="WP_197007503.1">
    <property type="nucleotide sequence ID" value="NZ_BONS01000019.1"/>
</dbReference>
<keyword evidence="2" id="KW-0732">Signal</keyword>
<dbReference type="EMBL" id="JADOUF010000001">
    <property type="protein sequence ID" value="MBG6141022.1"/>
    <property type="molecule type" value="Genomic_DNA"/>
</dbReference>
<name>A0A8J7GPI4_9ACTN</name>